<proteinExistence type="predicted"/>
<reference evidence="2" key="1">
    <citation type="submission" date="2019-10" db="EMBL/GenBank/DDBJ databases">
        <title>The sequence and de novo assembly of the wild yak genome.</title>
        <authorList>
            <person name="Liu Y."/>
        </authorList>
    </citation>
    <scope>NUCLEOTIDE SEQUENCE [LARGE SCALE GENOMIC DNA]</scope>
    <source>
        <strain evidence="2">WY2019</strain>
    </source>
</reference>
<organism evidence="2 3">
    <name type="scientific">Bos mutus</name>
    <name type="common">wild yak</name>
    <dbReference type="NCBI Taxonomy" id="72004"/>
    <lineage>
        <taxon>Eukaryota</taxon>
        <taxon>Metazoa</taxon>
        <taxon>Chordata</taxon>
        <taxon>Craniata</taxon>
        <taxon>Vertebrata</taxon>
        <taxon>Euteleostomi</taxon>
        <taxon>Mammalia</taxon>
        <taxon>Eutheria</taxon>
        <taxon>Laurasiatheria</taxon>
        <taxon>Artiodactyla</taxon>
        <taxon>Ruminantia</taxon>
        <taxon>Pecora</taxon>
        <taxon>Bovidae</taxon>
        <taxon>Bovinae</taxon>
        <taxon>Bos</taxon>
    </lineage>
</organism>
<dbReference type="Proteomes" id="UP000322234">
    <property type="component" value="Unassembled WGS sequence"/>
</dbReference>
<dbReference type="EMBL" id="VBQZ03000042">
    <property type="protein sequence ID" value="MXQ87914.1"/>
    <property type="molecule type" value="Genomic_DNA"/>
</dbReference>
<name>A0A6B0RIU5_9CETA</name>
<evidence type="ECO:0000256" key="1">
    <source>
        <dbReference type="SAM" id="MobiDB-lite"/>
    </source>
</evidence>
<comment type="caution">
    <text evidence="2">The sequence shown here is derived from an EMBL/GenBank/DDBJ whole genome shotgun (WGS) entry which is preliminary data.</text>
</comment>
<keyword evidence="3" id="KW-1185">Reference proteome</keyword>
<gene>
    <name evidence="2" type="ORF">E5288_WYG008795</name>
</gene>
<feature type="compositionally biased region" description="Polar residues" evidence="1">
    <location>
        <begin position="83"/>
        <end position="92"/>
    </location>
</feature>
<sequence>MRTITLPSFGIESTRAGHTCAAEKFHTKSVSGKTACLLIFLAFTPRKTKTSKVLNLIDPGSSRRDISEAPPHTPVRFGELETDSVTVKQKKR</sequence>
<dbReference type="AlphaFoldDB" id="A0A6B0RIU5"/>
<evidence type="ECO:0000313" key="3">
    <source>
        <dbReference type="Proteomes" id="UP000322234"/>
    </source>
</evidence>
<protein>
    <submittedName>
        <fullName evidence="2">Uncharacterized protein</fullName>
    </submittedName>
</protein>
<feature type="region of interest" description="Disordered" evidence="1">
    <location>
        <begin position="58"/>
        <end position="92"/>
    </location>
</feature>
<accession>A0A6B0RIU5</accession>
<evidence type="ECO:0000313" key="2">
    <source>
        <dbReference type="EMBL" id="MXQ87914.1"/>
    </source>
</evidence>